<dbReference type="Gene3D" id="1.25.40.10">
    <property type="entry name" value="Tetratricopeptide repeat domain"/>
    <property type="match status" value="1"/>
</dbReference>
<feature type="transmembrane region" description="Helical" evidence="2">
    <location>
        <begin position="87"/>
        <end position="105"/>
    </location>
</feature>
<evidence type="ECO:0000256" key="1">
    <source>
        <dbReference type="SAM" id="MobiDB-lite"/>
    </source>
</evidence>
<feature type="transmembrane region" description="Helical" evidence="2">
    <location>
        <begin position="22"/>
        <end position="42"/>
    </location>
</feature>
<keyword evidence="2" id="KW-1133">Transmembrane helix</keyword>
<comment type="caution">
    <text evidence="3">The sequence shown here is derived from an EMBL/GenBank/DDBJ whole genome shotgun (WGS) entry which is preliminary data.</text>
</comment>
<keyword evidence="2" id="KW-0472">Membrane</keyword>
<sequence length="886" mass="101503">MFNRRGASEHGLTSSLPAPRRVAWWVWSGLGSVALIGLLMWAGDSHPAWDTSAWDWAWGWVQGLADLVAQAFGGLGRVFDQSGGLSLAQRLGFFAYVLLLLYFFWRATRAWLAYKPGPVDVQQLTDSTPILGKNSPSVEDLTAELRRQLSESSMYAPTTLPAEAPTTSFLELLGDIEIDPKKLGVVLPRLLSRLRPTLAYRVGGVLRFRDEEPDQCGLTVTVMAFVFGGSRAMTVWGKDWDEVIHKAACCVISSLLPVTRAGRQPPWRQWWGRELEPELYEAYQKANELGRAGHYHEAAARYYEAIRLDPANPYLRTELAEIQEKMGLHIDALDTCQRALALDGQAAHRYNKRLWRIGRKLHWCRMRYFRHPRRYRDMLGLRYRNTIILGISEMTAEQWYERRGTNSQGTHEKLIPVLVDRYWPVAVDLADIDPLVKNQACFDEEEKARNWLEAVLKLPSESEGCDAAREKNLSRIRLAFQKAATRETNRLVADDLWARLAGLYAPGRVLSWIRLFWPFSLFQSARGPLQPVTRGAFQVSRRIWAPLRLAWASEYFDNNHSPGSPPVRAGPLVWDRIQPKELRKQIHKARRRLPFCPFWRRRDWLTLYNSACVYALAMKTEAANDHLREELAWRAVKTLEKAVLVSKGKFASVEQAWLVNEDPDLKSLQADKLFQGFVQTAYPSLEVSEKSAPSITEQMRDYDYRLLEETAKVMQDVWLRRSKEAGVDIHEATEWLRVERGIWERIHEVAAAGHIFSWRDRVELIRSVQVNSNPTVRATAGFPPSVLADEDAPDGRPSSEEIDKLLERLKRGTELDWAPDSRSLLWQQALSQASADREAFDAATFRELSFGYVAAWQRLHDWLAREPKDQDGEQPFLKALRNIPEP</sequence>
<evidence type="ECO:0000313" key="3">
    <source>
        <dbReference type="EMBL" id="GAA3566966.1"/>
    </source>
</evidence>
<accession>A0ABP6XGK5</accession>
<dbReference type="SUPFAM" id="SSF48452">
    <property type="entry name" value="TPR-like"/>
    <property type="match status" value="1"/>
</dbReference>
<feature type="region of interest" description="Disordered" evidence="1">
    <location>
        <begin position="867"/>
        <end position="886"/>
    </location>
</feature>
<dbReference type="SMART" id="SM00028">
    <property type="entry name" value="TPR"/>
    <property type="match status" value="2"/>
</dbReference>
<gene>
    <name evidence="3" type="ORF">GCM10022295_56150</name>
</gene>
<evidence type="ECO:0000313" key="4">
    <source>
        <dbReference type="Proteomes" id="UP001500707"/>
    </source>
</evidence>
<evidence type="ECO:0000256" key="2">
    <source>
        <dbReference type="SAM" id="Phobius"/>
    </source>
</evidence>
<reference evidence="4" key="1">
    <citation type="journal article" date="2019" name="Int. J. Syst. Evol. Microbiol.">
        <title>The Global Catalogue of Microorganisms (GCM) 10K type strain sequencing project: providing services to taxonomists for standard genome sequencing and annotation.</title>
        <authorList>
            <consortium name="The Broad Institute Genomics Platform"/>
            <consortium name="The Broad Institute Genome Sequencing Center for Infectious Disease"/>
            <person name="Wu L."/>
            <person name="Ma J."/>
        </authorList>
    </citation>
    <scope>NUCLEOTIDE SEQUENCE [LARGE SCALE GENOMIC DNA]</scope>
    <source>
        <strain evidence="4">JCM 17656</strain>
    </source>
</reference>
<dbReference type="Proteomes" id="UP001500707">
    <property type="component" value="Unassembled WGS sequence"/>
</dbReference>
<organism evidence="3 4">
    <name type="scientific">Streptomyces osmaniensis</name>
    <dbReference type="NCBI Taxonomy" id="593134"/>
    <lineage>
        <taxon>Bacteria</taxon>
        <taxon>Bacillati</taxon>
        <taxon>Actinomycetota</taxon>
        <taxon>Actinomycetes</taxon>
        <taxon>Kitasatosporales</taxon>
        <taxon>Streptomycetaceae</taxon>
        <taxon>Streptomyces</taxon>
    </lineage>
</organism>
<dbReference type="EMBL" id="BAABCE010000011">
    <property type="protein sequence ID" value="GAA3566966.1"/>
    <property type="molecule type" value="Genomic_DNA"/>
</dbReference>
<evidence type="ECO:0008006" key="5">
    <source>
        <dbReference type="Google" id="ProtNLM"/>
    </source>
</evidence>
<dbReference type="InterPro" id="IPR019734">
    <property type="entry name" value="TPR_rpt"/>
</dbReference>
<keyword evidence="2" id="KW-0812">Transmembrane</keyword>
<keyword evidence="4" id="KW-1185">Reference proteome</keyword>
<dbReference type="InterPro" id="IPR011990">
    <property type="entry name" value="TPR-like_helical_dom_sf"/>
</dbReference>
<proteinExistence type="predicted"/>
<feature type="transmembrane region" description="Helical" evidence="2">
    <location>
        <begin position="57"/>
        <end position="75"/>
    </location>
</feature>
<name>A0ABP6XGK5_9ACTN</name>
<protein>
    <recommendedName>
        <fullName evidence="5">Tetratricopeptide repeat protein</fullName>
    </recommendedName>
</protein>